<evidence type="ECO:0000313" key="2">
    <source>
        <dbReference type="Proteomes" id="UP000283627"/>
    </source>
</evidence>
<comment type="caution">
    <text evidence="1">The sequence shown here is derived from an EMBL/GenBank/DDBJ whole genome shotgun (WGS) entry which is preliminary data.</text>
</comment>
<organism evidence="1 2">
    <name type="scientific">Pseudomonas frederiksbergensis</name>
    <dbReference type="NCBI Taxonomy" id="104087"/>
    <lineage>
        <taxon>Bacteria</taxon>
        <taxon>Pseudomonadati</taxon>
        <taxon>Pseudomonadota</taxon>
        <taxon>Gammaproteobacteria</taxon>
        <taxon>Pseudomonadales</taxon>
        <taxon>Pseudomonadaceae</taxon>
        <taxon>Pseudomonas</taxon>
    </lineage>
</organism>
<dbReference type="AlphaFoldDB" id="A0A423KKP1"/>
<dbReference type="EMBL" id="MOBP01000008">
    <property type="protein sequence ID" value="RON53964.1"/>
    <property type="molecule type" value="Genomic_DNA"/>
</dbReference>
<dbReference type="RefSeq" id="WP_123406667.1">
    <property type="nucleotide sequence ID" value="NZ_MOBP01000008.1"/>
</dbReference>
<protein>
    <submittedName>
        <fullName evidence="1">Uncharacterized protein</fullName>
    </submittedName>
</protein>
<dbReference type="Proteomes" id="UP000283627">
    <property type="component" value="Unassembled WGS sequence"/>
</dbReference>
<name>A0A423KKP1_9PSED</name>
<sequence>MSNFTPAASLSSGQYTVSHRQRLAPSTRQSCCTASDAGGAQANALAAMSALSTSCANAINVVNQNPLGRYSNDGSCSYDCGFKEQDWNWWADYRPTNTNLAQRVGGMDIASPYNAAFQPTQQWLNPDLPNYATQINANLASITQIDAAIAASGSETPEQSAQLNNAFASLANVLQSNLNEANQALQNLASFLSWEQGPTSNFPAYVDGCKSYIQQSATTIKNNLIGDIACGSGDVQNTFNAMFADIATKFANMQPGFNDVSAKLQTAFAAGDAVTGVFLVLQSDSQLVSGQIVQAQNYPPASALRTLHLNIAANEWASFVQEANTQFQAG</sequence>
<accession>A0A423KKP1</accession>
<proteinExistence type="predicted"/>
<gene>
    <name evidence="1" type="ORF">BK665_13775</name>
</gene>
<evidence type="ECO:0000313" key="1">
    <source>
        <dbReference type="EMBL" id="RON53964.1"/>
    </source>
</evidence>
<reference evidence="1 2" key="1">
    <citation type="submission" date="2016-10" db="EMBL/GenBank/DDBJ databases">
        <title>Comparative genome analysis of multiple Pseudomonas spp. focuses on biocontrol and plant growth promoting traits.</title>
        <authorList>
            <person name="Tao X.-Y."/>
            <person name="Taylor C.G."/>
        </authorList>
    </citation>
    <scope>NUCLEOTIDE SEQUENCE [LARGE SCALE GENOMIC DNA]</scope>
    <source>
        <strain evidence="1 2">39A2</strain>
    </source>
</reference>